<comment type="caution">
    <text evidence="1">The sequence shown here is derived from an EMBL/GenBank/DDBJ whole genome shotgun (WGS) entry which is preliminary data.</text>
</comment>
<name>A0A226DRL3_FOLCA</name>
<accession>A0A226DRL3</accession>
<dbReference type="EMBL" id="LNIX01000013">
    <property type="protein sequence ID" value="OXA47474.1"/>
    <property type="molecule type" value="Genomic_DNA"/>
</dbReference>
<reference evidence="1 2" key="1">
    <citation type="submission" date="2015-12" db="EMBL/GenBank/DDBJ databases">
        <title>The genome of Folsomia candida.</title>
        <authorList>
            <person name="Faddeeva A."/>
            <person name="Derks M.F."/>
            <person name="Anvar Y."/>
            <person name="Smit S."/>
            <person name="Van Straalen N."/>
            <person name="Roelofs D."/>
        </authorList>
    </citation>
    <scope>NUCLEOTIDE SEQUENCE [LARGE SCALE GENOMIC DNA]</scope>
    <source>
        <strain evidence="1 2">VU population</strain>
        <tissue evidence="1">Whole body</tissue>
    </source>
</reference>
<proteinExistence type="predicted"/>
<evidence type="ECO:0000313" key="2">
    <source>
        <dbReference type="Proteomes" id="UP000198287"/>
    </source>
</evidence>
<gene>
    <name evidence="1" type="ORF">Fcan01_17792</name>
</gene>
<keyword evidence="2" id="KW-1185">Reference proteome</keyword>
<protein>
    <submittedName>
        <fullName evidence="1">Uncharacterized protein</fullName>
    </submittedName>
</protein>
<organism evidence="1 2">
    <name type="scientific">Folsomia candida</name>
    <name type="common">Springtail</name>
    <dbReference type="NCBI Taxonomy" id="158441"/>
    <lineage>
        <taxon>Eukaryota</taxon>
        <taxon>Metazoa</taxon>
        <taxon>Ecdysozoa</taxon>
        <taxon>Arthropoda</taxon>
        <taxon>Hexapoda</taxon>
        <taxon>Collembola</taxon>
        <taxon>Entomobryomorpha</taxon>
        <taxon>Isotomoidea</taxon>
        <taxon>Isotomidae</taxon>
        <taxon>Proisotominae</taxon>
        <taxon>Folsomia</taxon>
    </lineage>
</organism>
<sequence>MILKISHGLVDAYSVRILVGLLTNNQTMYRVPDAAKPRVLLYKAKIFAKLPVLILNYVNHMKTLNLNIHPYRPVGNKRPIRPPLKPVWAKTTLDFRTLKRISGQTVCRISPILMSLHASTIRITLIKLDKWDGDSVRSDGPLSYPVPASNHPADHGHLCTHV</sequence>
<dbReference type="Proteomes" id="UP000198287">
    <property type="component" value="Unassembled WGS sequence"/>
</dbReference>
<evidence type="ECO:0000313" key="1">
    <source>
        <dbReference type="EMBL" id="OXA47474.1"/>
    </source>
</evidence>
<dbReference type="AlphaFoldDB" id="A0A226DRL3"/>